<dbReference type="OrthoDB" id="4577038at2759"/>
<evidence type="ECO:0000313" key="3">
    <source>
        <dbReference type="Proteomes" id="UP000275385"/>
    </source>
</evidence>
<feature type="chain" id="PRO_5019193605" description="Ecp2 effector protein domain-containing protein" evidence="1">
    <location>
        <begin position="20"/>
        <end position="178"/>
    </location>
</feature>
<dbReference type="Proteomes" id="UP000275385">
    <property type="component" value="Unassembled WGS sequence"/>
</dbReference>
<evidence type="ECO:0000313" key="2">
    <source>
        <dbReference type="EMBL" id="RKU47839.1"/>
    </source>
</evidence>
<gene>
    <name evidence="2" type="ORF">DL546_008112</name>
</gene>
<keyword evidence="3" id="KW-1185">Reference proteome</keyword>
<accession>A0A420YIX6</accession>
<sequence>MSPLIHLTYALLVAGMASASPSPTLSQQSCFEGTSLVCYGVSGGQSQNVDVEDVQYAADLLRYEGQSADPPGFWTFPAKPRSVGCDEWTVLTTGTVMVLAKHTDNAINSSVLLEDIATTIDGGATATAQDQQKAIIGCAAHGGQLVVKVDTKNPAYGSDAYKASGDLVDDVVFWYDNV</sequence>
<evidence type="ECO:0008006" key="4">
    <source>
        <dbReference type="Google" id="ProtNLM"/>
    </source>
</evidence>
<proteinExistence type="predicted"/>
<reference evidence="2 3" key="1">
    <citation type="submission" date="2018-08" db="EMBL/GenBank/DDBJ databases">
        <title>Draft genome of the lignicolous fungus Coniochaeta pulveracea.</title>
        <authorList>
            <person name="Borstlap C.J."/>
            <person name="De Witt R.N."/>
            <person name="Botha A."/>
            <person name="Volschenk H."/>
        </authorList>
    </citation>
    <scope>NUCLEOTIDE SEQUENCE [LARGE SCALE GENOMIC DNA]</scope>
    <source>
        <strain evidence="2 3">CAB683</strain>
    </source>
</reference>
<comment type="caution">
    <text evidence="2">The sequence shown here is derived from an EMBL/GenBank/DDBJ whole genome shotgun (WGS) entry which is preliminary data.</text>
</comment>
<keyword evidence="1" id="KW-0732">Signal</keyword>
<evidence type="ECO:0000256" key="1">
    <source>
        <dbReference type="SAM" id="SignalP"/>
    </source>
</evidence>
<feature type="signal peptide" evidence="1">
    <location>
        <begin position="1"/>
        <end position="19"/>
    </location>
</feature>
<dbReference type="AlphaFoldDB" id="A0A420YIX6"/>
<dbReference type="EMBL" id="QVQW01000007">
    <property type="protein sequence ID" value="RKU47839.1"/>
    <property type="molecule type" value="Genomic_DNA"/>
</dbReference>
<name>A0A420YIX6_9PEZI</name>
<organism evidence="2 3">
    <name type="scientific">Coniochaeta pulveracea</name>
    <dbReference type="NCBI Taxonomy" id="177199"/>
    <lineage>
        <taxon>Eukaryota</taxon>
        <taxon>Fungi</taxon>
        <taxon>Dikarya</taxon>
        <taxon>Ascomycota</taxon>
        <taxon>Pezizomycotina</taxon>
        <taxon>Sordariomycetes</taxon>
        <taxon>Sordariomycetidae</taxon>
        <taxon>Coniochaetales</taxon>
        <taxon>Coniochaetaceae</taxon>
        <taxon>Coniochaeta</taxon>
    </lineage>
</organism>
<protein>
    <recommendedName>
        <fullName evidence="4">Ecp2 effector protein domain-containing protein</fullName>
    </recommendedName>
</protein>